<evidence type="ECO:0000256" key="9">
    <source>
        <dbReference type="SAM" id="Coils"/>
    </source>
</evidence>
<comment type="function">
    <text evidence="6">Regulates mitochondrial small subunit maturation by controlling 15S rRNA 5'-end processing. Localizes to the 5' precursor of the 15S rRNA in a position that is subsequently occupied by mS47 in the mature yeast mtSSU. Uses structure and sequence-specific RNA recognition, binding to a single-stranded region of the precursor and specifically recognizing bases -6 to -1. The exchange of Ccm1 for mS47 is coupled to the irreversible removal of precursor rRNA that is accompanied by conformational changes of the mitoribosomal proteins uS5m and mS26. These conformational changes signal completion of 5'-end rRNA processing through protection of the mature 5'-end of the 15S rRNA and stabilization of mS47. The removal of the 5' precursor together with the dissociation of Ccm1 may be catalyzed by the 5'-3' exoribonuclease Pet127. Involved in the specific removal of group I introns in mitochondrial encoded transcripts.</text>
</comment>
<feature type="coiled-coil region" evidence="9">
    <location>
        <begin position="35"/>
        <end position="62"/>
    </location>
</feature>
<evidence type="ECO:0000256" key="6">
    <source>
        <dbReference type="ARBA" id="ARBA00044493"/>
    </source>
</evidence>
<keyword evidence="4" id="KW-0677">Repeat</keyword>
<evidence type="ECO:0000256" key="4">
    <source>
        <dbReference type="ARBA" id="ARBA00022737"/>
    </source>
</evidence>
<evidence type="ECO:0000256" key="1">
    <source>
        <dbReference type="ARBA" id="ARBA00004173"/>
    </source>
</evidence>
<dbReference type="InterPro" id="IPR002885">
    <property type="entry name" value="PPR_rpt"/>
</dbReference>
<keyword evidence="3" id="KW-0507">mRNA processing</keyword>
<dbReference type="GO" id="GO:0006397">
    <property type="term" value="P:mRNA processing"/>
    <property type="evidence" value="ECO:0007669"/>
    <property type="project" value="UniProtKB-KW"/>
</dbReference>
<comment type="subunit">
    <text evidence="7">Binds to mitochondrial small subunit 15S rRNA.</text>
</comment>
<evidence type="ECO:0000313" key="11">
    <source>
        <dbReference type="Proteomes" id="UP000190274"/>
    </source>
</evidence>
<evidence type="ECO:0000256" key="7">
    <source>
        <dbReference type="ARBA" id="ARBA00044511"/>
    </source>
</evidence>
<evidence type="ECO:0000256" key="3">
    <source>
        <dbReference type="ARBA" id="ARBA00022664"/>
    </source>
</evidence>
<protein>
    <recommendedName>
        <fullName evidence="8">Mitochondrial 15S rRNA processing factor CCM1</fullName>
    </recommendedName>
</protein>
<evidence type="ECO:0000256" key="8">
    <source>
        <dbReference type="ARBA" id="ARBA00044527"/>
    </source>
</evidence>
<keyword evidence="5" id="KW-0508">mRNA splicing</keyword>
<name>A0A1G4JLQ1_9SACH</name>
<accession>A0A1G4JLQ1</accession>
<evidence type="ECO:0000313" key="10">
    <source>
        <dbReference type="EMBL" id="SCU91545.1"/>
    </source>
</evidence>
<keyword evidence="11" id="KW-1185">Reference proteome</keyword>
<dbReference type="PANTHER" id="PTHR47936">
    <property type="entry name" value="PPR_LONG DOMAIN-CONTAINING PROTEIN"/>
    <property type="match status" value="1"/>
</dbReference>
<sequence length="636" mass="73609">MIRAGLANMFRKLHTTIRLNGTQVKEKLHHFEKSYQVLKKSRKELERGAEKQRIQRKTLNKTPYTKQHAQHVLKSRHDVPDGMLQSVMLGPTSNSDLRFLKLTRDKRLMYTILGVTGEQMRDSKLVAEDVRKFLARNQLEKAVLLARLAKGRGIVGMNKIIEHFCQESQDAKSAIDLYNWRKKWGIPLNEFTNTILFHGLAKLRDPLTEKQSQRVLKIASQLIEKGAMNQTEFNAALSSLVNGGDMDLVFQLFDARPKLIKGDKITYTLLLRAAAKLSDDARCMSRIDSIMAMLPKDCLDSRTMYEYCRAWHQRRDTNLSAVASIAIGKFFELESAFDGLDLPAGVNLPDLQYWGIEKRFRPDVHLVDLLFENLEKNKLHDLAWGFYQKLNIESPSLMRLSIYERLIRIVTSAYPTRCAEMAISIFHDLDTRHKVNKNSMILVYKAFEKQAIRKFINDSSSQIDTLLERLFSFAGELEGERAGDLRNKPLNWKAWIFCWNVVNKSNERRKLSLRRASWVLDQYLSTLLTGQTNVQNLNPQDHSGMRHVGIEAVRFLTYFLNFFKLPEQVNLEAISGVEREAFLYRRLILRLKERILQKVEVIEGKPGNVESIEESLKHTAQKLKKTKIPFEQQRTS</sequence>
<dbReference type="GO" id="GO:0008380">
    <property type="term" value="P:RNA splicing"/>
    <property type="evidence" value="ECO:0007669"/>
    <property type="project" value="UniProtKB-KW"/>
</dbReference>
<dbReference type="GO" id="GO:0005739">
    <property type="term" value="C:mitochondrion"/>
    <property type="evidence" value="ECO:0007669"/>
    <property type="project" value="UniProtKB-SubCell"/>
</dbReference>
<gene>
    <name evidence="10" type="ORF">LADA_0F10616G</name>
</gene>
<reference evidence="10 11" key="1">
    <citation type="submission" date="2016-03" db="EMBL/GenBank/DDBJ databases">
        <authorList>
            <person name="Devillers H."/>
        </authorList>
    </citation>
    <scope>NUCLEOTIDE SEQUENCE [LARGE SCALE GENOMIC DNA]</scope>
    <source>
        <strain evidence="10">CBS 10888</strain>
    </source>
</reference>
<dbReference type="PANTHER" id="PTHR47936:SF1">
    <property type="entry name" value="PENTATRICOPEPTIDE REPEAT-CONTAINING PROTEIN GUN1, CHLOROPLASTIC"/>
    <property type="match status" value="1"/>
</dbReference>
<dbReference type="InterPro" id="IPR011990">
    <property type="entry name" value="TPR-like_helical_dom_sf"/>
</dbReference>
<keyword evidence="9" id="KW-0175">Coiled coil</keyword>
<dbReference type="OrthoDB" id="185373at2759"/>
<dbReference type="EMBL" id="LT598458">
    <property type="protein sequence ID" value="SCU91545.1"/>
    <property type="molecule type" value="Genomic_DNA"/>
</dbReference>
<comment type="similarity">
    <text evidence="2">Belongs to the CCM1 family.</text>
</comment>
<dbReference type="Proteomes" id="UP000190274">
    <property type="component" value="Chromosome F"/>
</dbReference>
<dbReference type="STRING" id="1266660.A0A1G4JLQ1"/>
<evidence type="ECO:0000256" key="5">
    <source>
        <dbReference type="ARBA" id="ARBA00023187"/>
    </source>
</evidence>
<proteinExistence type="inferred from homology"/>
<dbReference type="Gene3D" id="1.25.40.10">
    <property type="entry name" value="Tetratricopeptide repeat domain"/>
    <property type="match status" value="1"/>
</dbReference>
<comment type="subcellular location">
    <subcellularLocation>
        <location evidence="1">Mitochondrion</location>
    </subcellularLocation>
</comment>
<evidence type="ECO:0000256" key="2">
    <source>
        <dbReference type="ARBA" id="ARBA00006192"/>
    </source>
</evidence>
<organism evidence="10 11">
    <name type="scientific">Lachancea dasiensis</name>
    <dbReference type="NCBI Taxonomy" id="1072105"/>
    <lineage>
        <taxon>Eukaryota</taxon>
        <taxon>Fungi</taxon>
        <taxon>Dikarya</taxon>
        <taxon>Ascomycota</taxon>
        <taxon>Saccharomycotina</taxon>
        <taxon>Saccharomycetes</taxon>
        <taxon>Saccharomycetales</taxon>
        <taxon>Saccharomycetaceae</taxon>
        <taxon>Lachancea</taxon>
    </lineage>
</organism>
<dbReference type="AlphaFoldDB" id="A0A1G4JLQ1"/>
<dbReference type="Pfam" id="PF13041">
    <property type="entry name" value="PPR_2"/>
    <property type="match status" value="1"/>
</dbReference>